<dbReference type="Proteomes" id="UP000537161">
    <property type="component" value="Unassembled WGS sequence"/>
</dbReference>
<organism evidence="2 3">
    <name type="scientific">Sphingopyxis panaciterrulae</name>
    <dbReference type="NCBI Taxonomy" id="462372"/>
    <lineage>
        <taxon>Bacteria</taxon>
        <taxon>Pseudomonadati</taxon>
        <taxon>Pseudomonadota</taxon>
        <taxon>Alphaproteobacteria</taxon>
        <taxon>Sphingomonadales</taxon>
        <taxon>Sphingomonadaceae</taxon>
        <taxon>Sphingopyxis</taxon>
    </lineage>
</organism>
<dbReference type="InterPro" id="IPR007627">
    <property type="entry name" value="RNA_pol_sigma70_r2"/>
</dbReference>
<evidence type="ECO:0000259" key="1">
    <source>
        <dbReference type="Pfam" id="PF04542"/>
    </source>
</evidence>
<dbReference type="RefSeq" id="WP_184101343.1">
    <property type="nucleotide sequence ID" value="NZ_JACIJH010000020.1"/>
</dbReference>
<keyword evidence="3" id="KW-1185">Reference proteome</keyword>
<sequence>MSEDSDALERAVTDYIQARAARDCDAGPRARIRADRAFARLAALLAPRVRYFTRRYGLTDAAEDAAQACAIAIHRAAERYDPRRARFTTYVSWQIRAELQALRQRQRGGAALSLDALAATGAAAWLAEPGAQDAAESHASERLARRCADRLLDDWTARRRAALARQPRAARVESRVAAEAALIRRRLIDVETETRRLSESERHIVRRALADIARRVAAKPGFRPES</sequence>
<dbReference type="GO" id="GO:0003700">
    <property type="term" value="F:DNA-binding transcription factor activity"/>
    <property type="evidence" value="ECO:0007669"/>
    <property type="project" value="InterPro"/>
</dbReference>
<proteinExistence type="predicted"/>
<gene>
    <name evidence="2" type="ORF">FHR21_003921</name>
</gene>
<feature type="domain" description="RNA polymerase sigma-70 region 2" evidence="1">
    <location>
        <begin position="45"/>
        <end position="107"/>
    </location>
</feature>
<dbReference type="Pfam" id="PF04542">
    <property type="entry name" value="Sigma70_r2"/>
    <property type="match status" value="1"/>
</dbReference>
<dbReference type="EMBL" id="JACIJH010000020">
    <property type="protein sequence ID" value="MBB5708530.1"/>
    <property type="molecule type" value="Genomic_DNA"/>
</dbReference>
<dbReference type="GO" id="GO:0006352">
    <property type="term" value="P:DNA-templated transcription initiation"/>
    <property type="evidence" value="ECO:0007669"/>
    <property type="project" value="InterPro"/>
</dbReference>
<reference evidence="2 3" key="1">
    <citation type="submission" date="2020-08" db="EMBL/GenBank/DDBJ databases">
        <title>Genomic Encyclopedia of Type Strains, Phase IV (KMG-IV): sequencing the most valuable type-strain genomes for metagenomic binning, comparative biology and taxonomic classification.</title>
        <authorList>
            <person name="Goeker M."/>
        </authorList>
    </citation>
    <scope>NUCLEOTIDE SEQUENCE [LARGE SCALE GENOMIC DNA]</scope>
    <source>
        <strain evidence="2 3">DSM 27163</strain>
    </source>
</reference>
<evidence type="ECO:0000313" key="3">
    <source>
        <dbReference type="Proteomes" id="UP000537161"/>
    </source>
</evidence>
<dbReference type="InterPro" id="IPR013325">
    <property type="entry name" value="RNA_pol_sigma_r2"/>
</dbReference>
<protein>
    <recommendedName>
        <fullName evidence="1">RNA polymerase sigma-70 region 2 domain-containing protein</fullName>
    </recommendedName>
</protein>
<dbReference type="SUPFAM" id="SSF88946">
    <property type="entry name" value="Sigma2 domain of RNA polymerase sigma factors"/>
    <property type="match status" value="1"/>
</dbReference>
<accession>A0A7W9B983</accession>
<dbReference type="AlphaFoldDB" id="A0A7W9B983"/>
<evidence type="ECO:0000313" key="2">
    <source>
        <dbReference type="EMBL" id="MBB5708530.1"/>
    </source>
</evidence>
<dbReference type="Gene3D" id="1.10.1740.10">
    <property type="match status" value="1"/>
</dbReference>
<comment type="caution">
    <text evidence="2">The sequence shown here is derived from an EMBL/GenBank/DDBJ whole genome shotgun (WGS) entry which is preliminary data.</text>
</comment>
<name>A0A7W9B983_9SPHN</name>